<evidence type="ECO:0000256" key="6">
    <source>
        <dbReference type="SAM" id="MobiDB-lite"/>
    </source>
</evidence>
<evidence type="ECO:0000313" key="9">
    <source>
        <dbReference type="Proteomes" id="UP000006514"/>
    </source>
</evidence>
<protein>
    <recommendedName>
        <fullName evidence="7">C2H2-type domain-containing protein</fullName>
    </recommendedName>
</protein>
<sequence>MSAPVDAFRCLWRGCPVPGPYTTDKALFEHVHALHNVAQADDAEYMCQWAGCMCTTASRKTRTQHLSRHTEYRPYTCTHSGCGETYACSQDLSSHCARHGVALSSEDECRCNWADCGRVFADATKLRAHLEQTHAWILKRGVHCGWTGCVHVFAGGNYKAHLSTHLPAWYKPFACPLCERAFTTAHGLARHGATAHSAPTGDSDDYTSDYEPIPLNKRAPLTARGARQVAKPYSGAYLHERAADGSRQHSPPQVKVNLILTADKPAKRARIHPLPPPRAPDDSESELDIVITTADLPEIAYTDECSVEIASAMAEIVDSPVWAIAARGSKTQPEMPAAKVRTEVDTDR</sequence>
<dbReference type="OrthoDB" id="654211at2759"/>
<dbReference type="InParanoid" id="J0DDL5"/>
<keyword evidence="9" id="KW-1185">Reference proteome</keyword>
<keyword evidence="3 5" id="KW-0863">Zinc-finger</keyword>
<evidence type="ECO:0000256" key="1">
    <source>
        <dbReference type="ARBA" id="ARBA00022723"/>
    </source>
</evidence>
<evidence type="ECO:0000256" key="5">
    <source>
        <dbReference type="PROSITE-ProRule" id="PRU00042"/>
    </source>
</evidence>
<dbReference type="InterPro" id="IPR050329">
    <property type="entry name" value="GLI_C2H2-zinc-finger"/>
</dbReference>
<dbReference type="GO" id="GO:0005634">
    <property type="term" value="C:nucleus"/>
    <property type="evidence" value="ECO:0007669"/>
    <property type="project" value="UniProtKB-ARBA"/>
</dbReference>
<organism evidence="8 9">
    <name type="scientific">Auricularia subglabra (strain TFB-10046 / SS5)</name>
    <name type="common">White-rot fungus</name>
    <name type="synonym">Auricularia delicata (strain TFB10046)</name>
    <dbReference type="NCBI Taxonomy" id="717982"/>
    <lineage>
        <taxon>Eukaryota</taxon>
        <taxon>Fungi</taxon>
        <taxon>Dikarya</taxon>
        <taxon>Basidiomycota</taxon>
        <taxon>Agaricomycotina</taxon>
        <taxon>Agaricomycetes</taxon>
        <taxon>Auriculariales</taxon>
        <taxon>Auriculariaceae</taxon>
        <taxon>Auricularia</taxon>
    </lineage>
</organism>
<evidence type="ECO:0000313" key="8">
    <source>
        <dbReference type="EMBL" id="EJD44544.1"/>
    </source>
</evidence>
<proteinExistence type="predicted"/>
<gene>
    <name evidence="8" type="ORF">AURDEDRAFT_166330</name>
</gene>
<dbReference type="KEGG" id="adl:AURDEDRAFT_166330"/>
<keyword evidence="1" id="KW-0479">Metal-binding</keyword>
<dbReference type="GO" id="GO:0045944">
    <property type="term" value="P:positive regulation of transcription by RNA polymerase II"/>
    <property type="evidence" value="ECO:0007669"/>
    <property type="project" value="UniProtKB-ARBA"/>
</dbReference>
<evidence type="ECO:0000256" key="3">
    <source>
        <dbReference type="ARBA" id="ARBA00022771"/>
    </source>
</evidence>
<dbReference type="EMBL" id="JH687770">
    <property type="protein sequence ID" value="EJD44544.1"/>
    <property type="molecule type" value="Genomic_DNA"/>
</dbReference>
<dbReference type="Pfam" id="PF00096">
    <property type="entry name" value="zf-C2H2"/>
    <property type="match status" value="2"/>
</dbReference>
<dbReference type="Proteomes" id="UP000006514">
    <property type="component" value="Unassembled WGS sequence"/>
</dbReference>
<dbReference type="OMA" id="WENCGTT"/>
<dbReference type="GO" id="GO:0008270">
    <property type="term" value="F:zinc ion binding"/>
    <property type="evidence" value="ECO:0007669"/>
    <property type="project" value="UniProtKB-KW"/>
</dbReference>
<feature type="domain" description="C2H2-type" evidence="7">
    <location>
        <begin position="173"/>
        <end position="201"/>
    </location>
</feature>
<dbReference type="eggNOG" id="KOG1721">
    <property type="taxonomic scope" value="Eukaryota"/>
</dbReference>
<dbReference type="InterPro" id="IPR013087">
    <property type="entry name" value="Znf_C2H2_type"/>
</dbReference>
<dbReference type="PANTHER" id="PTHR19818">
    <property type="entry name" value="ZINC FINGER PROTEIN ZIC AND GLI"/>
    <property type="match status" value="1"/>
</dbReference>
<feature type="region of interest" description="Disordered" evidence="6">
    <location>
        <begin position="328"/>
        <end position="348"/>
    </location>
</feature>
<dbReference type="PANTHER" id="PTHR19818:SF139">
    <property type="entry name" value="PAIR-RULE PROTEIN ODD-PAIRED"/>
    <property type="match status" value="1"/>
</dbReference>
<keyword evidence="2" id="KW-0677">Repeat</keyword>
<dbReference type="GO" id="GO:0000981">
    <property type="term" value="F:DNA-binding transcription factor activity, RNA polymerase II-specific"/>
    <property type="evidence" value="ECO:0007669"/>
    <property type="project" value="TreeGrafter"/>
</dbReference>
<reference evidence="9" key="1">
    <citation type="journal article" date="2012" name="Science">
        <title>The Paleozoic origin of enzymatic lignin decomposition reconstructed from 31 fungal genomes.</title>
        <authorList>
            <person name="Floudas D."/>
            <person name="Binder M."/>
            <person name="Riley R."/>
            <person name="Barry K."/>
            <person name="Blanchette R.A."/>
            <person name="Henrissat B."/>
            <person name="Martinez A.T."/>
            <person name="Otillar R."/>
            <person name="Spatafora J.W."/>
            <person name="Yadav J.S."/>
            <person name="Aerts A."/>
            <person name="Benoit I."/>
            <person name="Boyd A."/>
            <person name="Carlson A."/>
            <person name="Copeland A."/>
            <person name="Coutinho P.M."/>
            <person name="de Vries R.P."/>
            <person name="Ferreira P."/>
            <person name="Findley K."/>
            <person name="Foster B."/>
            <person name="Gaskell J."/>
            <person name="Glotzer D."/>
            <person name="Gorecki P."/>
            <person name="Heitman J."/>
            <person name="Hesse C."/>
            <person name="Hori C."/>
            <person name="Igarashi K."/>
            <person name="Jurgens J.A."/>
            <person name="Kallen N."/>
            <person name="Kersten P."/>
            <person name="Kohler A."/>
            <person name="Kuees U."/>
            <person name="Kumar T.K.A."/>
            <person name="Kuo A."/>
            <person name="LaButti K."/>
            <person name="Larrondo L.F."/>
            <person name="Lindquist E."/>
            <person name="Ling A."/>
            <person name="Lombard V."/>
            <person name="Lucas S."/>
            <person name="Lundell T."/>
            <person name="Martin R."/>
            <person name="McLaughlin D.J."/>
            <person name="Morgenstern I."/>
            <person name="Morin E."/>
            <person name="Murat C."/>
            <person name="Nagy L.G."/>
            <person name="Nolan M."/>
            <person name="Ohm R.A."/>
            <person name="Patyshakuliyeva A."/>
            <person name="Rokas A."/>
            <person name="Ruiz-Duenas F.J."/>
            <person name="Sabat G."/>
            <person name="Salamov A."/>
            <person name="Samejima M."/>
            <person name="Schmutz J."/>
            <person name="Slot J.C."/>
            <person name="St John F."/>
            <person name="Stenlid J."/>
            <person name="Sun H."/>
            <person name="Sun S."/>
            <person name="Syed K."/>
            <person name="Tsang A."/>
            <person name="Wiebenga A."/>
            <person name="Young D."/>
            <person name="Pisabarro A."/>
            <person name="Eastwood D.C."/>
            <person name="Martin F."/>
            <person name="Cullen D."/>
            <person name="Grigoriev I.V."/>
            <person name="Hibbett D.S."/>
        </authorList>
    </citation>
    <scope>NUCLEOTIDE SEQUENCE [LARGE SCALE GENOMIC DNA]</scope>
    <source>
        <strain evidence="9">TFB10046</strain>
    </source>
</reference>
<name>J0DDL5_AURST</name>
<dbReference type="Gene3D" id="3.30.160.60">
    <property type="entry name" value="Classic Zinc Finger"/>
    <property type="match status" value="2"/>
</dbReference>
<feature type="domain" description="C2H2-type" evidence="7">
    <location>
        <begin position="109"/>
        <end position="135"/>
    </location>
</feature>
<dbReference type="PROSITE" id="PS00028">
    <property type="entry name" value="ZINC_FINGER_C2H2_1"/>
    <property type="match status" value="3"/>
</dbReference>
<evidence type="ECO:0000256" key="4">
    <source>
        <dbReference type="ARBA" id="ARBA00022833"/>
    </source>
</evidence>
<accession>J0DDL5</accession>
<dbReference type="InterPro" id="IPR036236">
    <property type="entry name" value="Znf_C2H2_sf"/>
</dbReference>
<dbReference type="SMART" id="SM00355">
    <property type="entry name" value="ZnF_C2H2"/>
    <property type="match status" value="6"/>
</dbReference>
<dbReference type="SUPFAM" id="SSF57667">
    <property type="entry name" value="beta-beta-alpha zinc fingers"/>
    <property type="match status" value="2"/>
</dbReference>
<keyword evidence="4" id="KW-0862">Zinc</keyword>
<evidence type="ECO:0000259" key="7">
    <source>
        <dbReference type="PROSITE" id="PS50157"/>
    </source>
</evidence>
<dbReference type="AlphaFoldDB" id="J0DDL5"/>
<dbReference type="GO" id="GO:0000978">
    <property type="term" value="F:RNA polymerase II cis-regulatory region sequence-specific DNA binding"/>
    <property type="evidence" value="ECO:0007669"/>
    <property type="project" value="TreeGrafter"/>
</dbReference>
<evidence type="ECO:0000256" key="2">
    <source>
        <dbReference type="ARBA" id="ARBA00022737"/>
    </source>
</evidence>
<dbReference type="PROSITE" id="PS50157">
    <property type="entry name" value="ZINC_FINGER_C2H2_2"/>
    <property type="match status" value="2"/>
</dbReference>